<proteinExistence type="predicted"/>
<name>A0A085YXK2_9FLAO</name>
<sequence>MKQRPIINYKKTSSPGASASPSDRILTSYSTEALNKNGNTALNGLIYHHSPGHFLMTDNWRAQFLIDNGVKIKNVINGNHKNSLHLAIAESHDEIE</sequence>
<keyword evidence="3" id="KW-1185">Reference proteome</keyword>
<comment type="caution">
    <text evidence="2">The sequence shown here is derived from an EMBL/GenBank/DDBJ whole genome shotgun (WGS) entry which is preliminary data.</text>
</comment>
<dbReference type="RefSeq" id="WP_034708124.1">
    <property type="nucleotide sequence ID" value="NZ_JPRO01000041.1"/>
</dbReference>
<evidence type="ECO:0000313" key="3">
    <source>
        <dbReference type="Proteomes" id="UP000028703"/>
    </source>
</evidence>
<feature type="compositionally biased region" description="Polar residues" evidence="1">
    <location>
        <begin position="10"/>
        <end position="22"/>
    </location>
</feature>
<dbReference type="EMBL" id="JPRO01000041">
    <property type="protein sequence ID" value="KFE96915.1"/>
    <property type="molecule type" value="Genomic_DNA"/>
</dbReference>
<gene>
    <name evidence="2" type="ORF">IX38_22620</name>
</gene>
<feature type="region of interest" description="Disordered" evidence="1">
    <location>
        <begin position="1"/>
        <end position="22"/>
    </location>
</feature>
<dbReference type="AlphaFoldDB" id="A0A085YXK2"/>
<protein>
    <recommendedName>
        <fullName evidence="4">Ankyrin</fullName>
    </recommendedName>
</protein>
<organism evidence="2 3">
    <name type="scientific">Chryseobacterium luteum</name>
    <dbReference type="NCBI Taxonomy" id="421531"/>
    <lineage>
        <taxon>Bacteria</taxon>
        <taxon>Pseudomonadati</taxon>
        <taxon>Bacteroidota</taxon>
        <taxon>Flavobacteriia</taxon>
        <taxon>Flavobacteriales</taxon>
        <taxon>Weeksellaceae</taxon>
        <taxon>Chryseobacterium group</taxon>
        <taxon>Chryseobacterium</taxon>
    </lineage>
</organism>
<evidence type="ECO:0008006" key="4">
    <source>
        <dbReference type="Google" id="ProtNLM"/>
    </source>
</evidence>
<accession>A0A085YXK2</accession>
<dbReference type="Proteomes" id="UP000028703">
    <property type="component" value="Unassembled WGS sequence"/>
</dbReference>
<dbReference type="STRING" id="421531.IX38_22620"/>
<reference evidence="2 3" key="1">
    <citation type="submission" date="2014-07" db="EMBL/GenBank/DDBJ databases">
        <title>Genome of Chryseobacterium luteum DSM 18605.</title>
        <authorList>
            <person name="Stropko S.J."/>
            <person name="Pipes S.E."/>
            <person name="Newman J.D."/>
        </authorList>
    </citation>
    <scope>NUCLEOTIDE SEQUENCE [LARGE SCALE GENOMIC DNA]</scope>
    <source>
        <strain evidence="2 3">DSM 18605</strain>
    </source>
</reference>
<evidence type="ECO:0000313" key="2">
    <source>
        <dbReference type="EMBL" id="KFE96915.1"/>
    </source>
</evidence>
<evidence type="ECO:0000256" key="1">
    <source>
        <dbReference type="SAM" id="MobiDB-lite"/>
    </source>
</evidence>